<keyword evidence="2" id="KW-1185">Reference proteome</keyword>
<comment type="caution">
    <text evidence="1">The sequence shown here is derived from an EMBL/GenBank/DDBJ whole genome shotgun (WGS) entry which is preliminary data.</text>
</comment>
<dbReference type="EMBL" id="JSZA02000023">
    <property type="protein sequence ID" value="KHD08028.1"/>
    <property type="molecule type" value="Genomic_DNA"/>
</dbReference>
<dbReference type="AlphaFoldDB" id="A0A0A6PBG6"/>
<reference evidence="1 2" key="1">
    <citation type="journal article" date="2016" name="Front. Microbiol.">
        <title>Single-Cell (Meta-)Genomics of a Dimorphic Candidatus Thiomargarita nelsonii Reveals Genomic Plasticity.</title>
        <authorList>
            <person name="Flood B.E."/>
            <person name="Fliss P."/>
            <person name="Jones D.S."/>
            <person name="Dick G.J."/>
            <person name="Jain S."/>
            <person name="Kaster A.K."/>
            <person name="Winkel M."/>
            <person name="Mussmann M."/>
            <person name="Bailey J."/>
        </authorList>
    </citation>
    <scope>NUCLEOTIDE SEQUENCE [LARGE SCALE GENOMIC DNA]</scope>
    <source>
        <strain evidence="1">Hydrate Ridge</strain>
    </source>
</reference>
<evidence type="ECO:0000313" key="2">
    <source>
        <dbReference type="Proteomes" id="UP000030428"/>
    </source>
</evidence>
<gene>
    <name evidence="1" type="ORF">PN36_08100</name>
</gene>
<dbReference type="Proteomes" id="UP000030428">
    <property type="component" value="Unassembled WGS sequence"/>
</dbReference>
<sequence>MSNIIQQNTILVPVPSPSCKHLFIVLTAPEGEPPVVVMVNITTRIVTSDATVILTLGDHSFVRHESVVAFEHASLFEVERLENGLSNGSLSKFPDISETLFTAVKQGLLNSPRTPQNIKTYCNSRF</sequence>
<protein>
    <submittedName>
        <fullName evidence="1">Uncharacterized protein</fullName>
    </submittedName>
</protein>
<proteinExistence type="predicted"/>
<name>A0A0A6PBG6_9GAMM</name>
<accession>A0A0A6PBG6</accession>
<organism evidence="1 2">
    <name type="scientific">Candidatus Thiomargarita nelsonii</name>
    <dbReference type="NCBI Taxonomy" id="1003181"/>
    <lineage>
        <taxon>Bacteria</taxon>
        <taxon>Pseudomonadati</taxon>
        <taxon>Pseudomonadota</taxon>
        <taxon>Gammaproteobacteria</taxon>
        <taxon>Thiotrichales</taxon>
        <taxon>Thiotrichaceae</taxon>
        <taxon>Thiomargarita</taxon>
    </lineage>
</organism>
<evidence type="ECO:0000313" key="1">
    <source>
        <dbReference type="EMBL" id="KHD08028.1"/>
    </source>
</evidence>